<dbReference type="EMBL" id="QGKW02002228">
    <property type="protein sequence ID" value="KAF2539029.1"/>
    <property type="molecule type" value="Genomic_DNA"/>
</dbReference>
<sequence length="221" mass="24034">MRLPEANEARNDKEESKKAAWENIDSARLRELSLQHLGCGQQRMSWVVGKTEEWKMMFFCCCAMKTSSQSLFFVVAWFWSKDAVAGRISARKVSPSDQSSNPRGGGSYSFFVAGLSPGDGGLLSSVAAGCVAWKGRLTQLCRCRLLFPKGGGSQSSVLSACSSMAMTITREESKVCRLGIHSRVGDWVIRMSSRCVRLMLSVEGSPLVKVCAALSSDVAPC</sequence>
<organism evidence="1 2">
    <name type="scientific">Brassica cretica</name>
    <name type="common">Mustard</name>
    <dbReference type="NCBI Taxonomy" id="69181"/>
    <lineage>
        <taxon>Eukaryota</taxon>
        <taxon>Viridiplantae</taxon>
        <taxon>Streptophyta</taxon>
        <taxon>Embryophyta</taxon>
        <taxon>Tracheophyta</taxon>
        <taxon>Spermatophyta</taxon>
        <taxon>Magnoliopsida</taxon>
        <taxon>eudicotyledons</taxon>
        <taxon>Gunneridae</taxon>
        <taxon>Pentapetalae</taxon>
        <taxon>rosids</taxon>
        <taxon>malvids</taxon>
        <taxon>Brassicales</taxon>
        <taxon>Brassicaceae</taxon>
        <taxon>Brassiceae</taxon>
        <taxon>Brassica</taxon>
    </lineage>
</organism>
<proteinExistence type="predicted"/>
<evidence type="ECO:0000313" key="1">
    <source>
        <dbReference type="EMBL" id="KAF2539029.1"/>
    </source>
</evidence>
<protein>
    <submittedName>
        <fullName evidence="1">Uncharacterized protein</fullName>
    </submittedName>
</protein>
<comment type="caution">
    <text evidence="1">The sequence shown here is derived from an EMBL/GenBank/DDBJ whole genome shotgun (WGS) entry which is preliminary data.</text>
</comment>
<dbReference type="Proteomes" id="UP000712281">
    <property type="component" value="Unassembled WGS sequence"/>
</dbReference>
<dbReference type="AlphaFoldDB" id="A0A8S9G1A1"/>
<evidence type="ECO:0000313" key="2">
    <source>
        <dbReference type="Proteomes" id="UP000712281"/>
    </source>
</evidence>
<reference evidence="1" key="1">
    <citation type="submission" date="2019-12" db="EMBL/GenBank/DDBJ databases">
        <title>Genome sequencing and annotation of Brassica cretica.</title>
        <authorList>
            <person name="Studholme D.J."/>
            <person name="Sarris P.F."/>
        </authorList>
    </citation>
    <scope>NUCLEOTIDE SEQUENCE</scope>
    <source>
        <strain evidence="1">PFS-001/15</strain>
        <tissue evidence="1">Leaf</tissue>
    </source>
</reference>
<accession>A0A8S9G1A1</accession>
<name>A0A8S9G1A1_BRACR</name>
<gene>
    <name evidence="1" type="ORF">F2Q68_00020988</name>
</gene>